<keyword evidence="2 7" id="KW-0238">DNA-binding</keyword>
<sequence>MDTKNLKKLRIYIVDDHKLFREGLKLLLSTQDFVHHIYEASNGRDFIENLSFVDCDLVLMDIEMPEMNGIEATEQALRIRPDLKVIVLSMYGDEQYYYKMVDVGVKGFVLKNSGIEKVIAAIRAVAAGENYFSEELLVNILNNMRDGGQHKPEPETPDNEISERELEILYHVCLGLSNQEIADKLFISKRTVDKHRANLLSKTGCRNTAALVMYAIKNKMINI</sequence>
<evidence type="ECO:0000259" key="4">
    <source>
        <dbReference type="PROSITE" id="PS50043"/>
    </source>
</evidence>
<dbReference type="PROSITE" id="PS50110">
    <property type="entry name" value="RESPONSE_REGULATORY"/>
    <property type="match status" value="1"/>
</dbReference>
<dbReference type="Proteomes" id="UP001199750">
    <property type="component" value="Unassembled WGS sequence"/>
</dbReference>
<feature type="domain" description="Response regulatory" evidence="5">
    <location>
        <begin position="10"/>
        <end position="126"/>
    </location>
</feature>
<dbReference type="SUPFAM" id="SSF52172">
    <property type="entry name" value="CheY-like"/>
    <property type="match status" value="1"/>
</dbReference>
<dbReference type="PROSITE" id="PS00622">
    <property type="entry name" value="HTH_LUXR_1"/>
    <property type="match status" value="1"/>
</dbReference>
<name>A0A3D4Z8H3_9BACT</name>
<dbReference type="PANTHER" id="PTHR43214">
    <property type="entry name" value="TWO-COMPONENT RESPONSE REGULATOR"/>
    <property type="match status" value="1"/>
</dbReference>
<dbReference type="GeneID" id="61276646"/>
<dbReference type="OMA" id="DICIMDI"/>
<evidence type="ECO:0000256" key="2">
    <source>
        <dbReference type="ARBA" id="ARBA00023125"/>
    </source>
</evidence>
<dbReference type="PRINTS" id="PR00038">
    <property type="entry name" value="HTHLUXR"/>
</dbReference>
<reference evidence="9 10" key="1">
    <citation type="submission" date="2018-08" db="EMBL/GenBank/DDBJ databases">
        <title>A genome reference for cultivated species of the human gut microbiota.</title>
        <authorList>
            <person name="Zou Y."/>
            <person name="Xue W."/>
            <person name="Luo G."/>
        </authorList>
    </citation>
    <scope>NUCLEOTIDE SEQUENCE [LARGE SCALE GENOMIC DNA]</scope>
    <source>
        <strain evidence="7 9">AF14-6AC</strain>
        <strain evidence="8 10">OF03-11</strain>
    </source>
</reference>
<dbReference type="SUPFAM" id="SSF46894">
    <property type="entry name" value="C-terminal effector domain of the bipartite response regulators"/>
    <property type="match status" value="1"/>
</dbReference>
<gene>
    <name evidence="7" type="ORF">DWW24_16300</name>
    <name evidence="8" type="ORF">DXA53_11385</name>
    <name evidence="6" type="ORF">L0P03_13565</name>
</gene>
<dbReference type="InterPro" id="IPR039420">
    <property type="entry name" value="WalR-like"/>
</dbReference>
<evidence type="ECO:0000313" key="10">
    <source>
        <dbReference type="Proteomes" id="UP000284434"/>
    </source>
</evidence>
<dbReference type="InterPro" id="IPR000792">
    <property type="entry name" value="Tscrpt_reg_LuxR_C"/>
</dbReference>
<evidence type="ECO:0000313" key="8">
    <source>
        <dbReference type="EMBL" id="RGY05891.1"/>
    </source>
</evidence>
<protein>
    <submittedName>
        <fullName evidence="7">DNA-binding response regulator</fullName>
    </submittedName>
    <submittedName>
        <fullName evidence="6">Response regulator transcription factor</fullName>
    </submittedName>
</protein>
<dbReference type="GO" id="GO:0000160">
    <property type="term" value="P:phosphorelay signal transduction system"/>
    <property type="evidence" value="ECO:0007669"/>
    <property type="project" value="InterPro"/>
</dbReference>
<keyword evidence="1 3" id="KW-0597">Phosphoprotein</keyword>
<dbReference type="InterPro" id="IPR016032">
    <property type="entry name" value="Sig_transdc_resp-reg_C-effctor"/>
</dbReference>
<dbReference type="InterPro" id="IPR058245">
    <property type="entry name" value="NreC/VraR/RcsB-like_REC"/>
</dbReference>
<dbReference type="Gene3D" id="3.40.50.2300">
    <property type="match status" value="1"/>
</dbReference>
<dbReference type="SMART" id="SM00448">
    <property type="entry name" value="REC"/>
    <property type="match status" value="1"/>
</dbReference>
<dbReference type="InterPro" id="IPR001789">
    <property type="entry name" value="Sig_transdc_resp-reg_receiver"/>
</dbReference>
<dbReference type="PROSITE" id="PS50043">
    <property type="entry name" value="HTH_LUXR_2"/>
    <property type="match status" value="1"/>
</dbReference>
<dbReference type="EMBL" id="JAKNDN010000026">
    <property type="protein sequence ID" value="MCG4960868.1"/>
    <property type="molecule type" value="Genomic_DNA"/>
</dbReference>
<accession>A0A3D4Z8H3</accession>
<reference evidence="6" key="2">
    <citation type="submission" date="2022-01" db="EMBL/GenBank/DDBJ databases">
        <title>Collection of gut derived symbiotic bacterial strains cultured from healthy donors.</title>
        <authorList>
            <person name="Lin H."/>
            <person name="Kohout C."/>
            <person name="Waligurski E."/>
            <person name="Pamer E.G."/>
        </authorList>
    </citation>
    <scope>NUCLEOTIDE SEQUENCE</scope>
    <source>
        <strain evidence="6">DFI.1.149</strain>
    </source>
</reference>
<dbReference type="SMART" id="SM00421">
    <property type="entry name" value="HTH_LUXR"/>
    <property type="match status" value="1"/>
</dbReference>
<dbReference type="EMBL" id="QSCO01000015">
    <property type="protein sequence ID" value="RGY05891.1"/>
    <property type="molecule type" value="Genomic_DNA"/>
</dbReference>
<evidence type="ECO:0000259" key="5">
    <source>
        <dbReference type="PROSITE" id="PS50110"/>
    </source>
</evidence>
<feature type="domain" description="HTH luxR-type" evidence="4">
    <location>
        <begin position="154"/>
        <end position="219"/>
    </location>
</feature>
<dbReference type="EMBL" id="QRYW01000040">
    <property type="protein sequence ID" value="RGV20384.1"/>
    <property type="molecule type" value="Genomic_DNA"/>
</dbReference>
<proteinExistence type="predicted"/>
<dbReference type="CDD" id="cd17535">
    <property type="entry name" value="REC_NarL-like"/>
    <property type="match status" value="1"/>
</dbReference>
<dbReference type="GO" id="GO:0006355">
    <property type="term" value="P:regulation of DNA-templated transcription"/>
    <property type="evidence" value="ECO:0007669"/>
    <property type="project" value="InterPro"/>
</dbReference>
<evidence type="ECO:0000313" key="6">
    <source>
        <dbReference type="EMBL" id="MCG4960868.1"/>
    </source>
</evidence>
<dbReference type="Proteomes" id="UP000283426">
    <property type="component" value="Unassembled WGS sequence"/>
</dbReference>
<evidence type="ECO:0000313" key="7">
    <source>
        <dbReference type="EMBL" id="RGV20384.1"/>
    </source>
</evidence>
<evidence type="ECO:0000313" key="9">
    <source>
        <dbReference type="Proteomes" id="UP000283426"/>
    </source>
</evidence>
<dbReference type="CDD" id="cd06170">
    <property type="entry name" value="LuxR_C_like"/>
    <property type="match status" value="1"/>
</dbReference>
<dbReference type="GO" id="GO:0003677">
    <property type="term" value="F:DNA binding"/>
    <property type="evidence" value="ECO:0007669"/>
    <property type="project" value="UniProtKB-KW"/>
</dbReference>
<dbReference type="Pfam" id="PF00072">
    <property type="entry name" value="Response_reg"/>
    <property type="match status" value="1"/>
</dbReference>
<feature type="modified residue" description="4-aspartylphosphate" evidence="3">
    <location>
        <position position="61"/>
    </location>
</feature>
<dbReference type="Proteomes" id="UP000284434">
    <property type="component" value="Unassembled WGS sequence"/>
</dbReference>
<dbReference type="AlphaFoldDB" id="A0A3D4Z8H3"/>
<dbReference type="InterPro" id="IPR011006">
    <property type="entry name" value="CheY-like_superfamily"/>
</dbReference>
<evidence type="ECO:0000256" key="3">
    <source>
        <dbReference type="PROSITE-ProRule" id="PRU00169"/>
    </source>
</evidence>
<evidence type="ECO:0000256" key="1">
    <source>
        <dbReference type="ARBA" id="ARBA00022553"/>
    </source>
</evidence>
<dbReference type="Pfam" id="PF00196">
    <property type="entry name" value="GerE"/>
    <property type="match status" value="1"/>
</dbReference>
<organism evidence="7 9">
    <name type="scientific">Odoribacter splanchnicus</name>
    <dbReference type="NCBI Taxonomy" id="28118"/>
    <lineage>
        <taxon>Bacteria</taxon>
        <taxon>Pseudomonadati</taxon>
        <taxon>Bacteroidota</taxon>
        <taxon>Bacteroidia</taxon>
        <taxon>Bacteroidales</taxon>
        <taxon>Odoribacteraceae</taxon>
        <taxon>Odoribacter</taxon>
    </lineage>
</organism>
<dbReference type="RefSeq" id="WP_013613564.1">
    <property type="nucleotide sequence ID" value="NZ_JABWDG010000030.1"/>
</dbReference>
<comment type="caution">
    <text evidence="7">The sequence shown here is derived from an EMBL/GenBank/DDBJ whole genome shotgun (WGS) entry which is preliminary data.</text>
</comment>